<feature type="compositionally biased region" description="Polar residues" evidence="1">
    <location>
        <begin position="259"/>
        <end position="269"/>
    </location>
</feature>
<dbReference type="PANTHER" id="PTHR47331:SF5">
    <property type="entry name" value="RIBONUCLEASE H"/>
    <property type="match status" value="1"/>
</dbReference>
<feature type="region of interest" description="Disordered" evidence="1">
    <location>
        <begin position="1"/>
        <end position="31"/>
    </location>
</feature>
<dbReference type="EMBL" id="VIIS01000095">
    <property type="protein sequence ID" value="KAF0313402.1"/>
    <property type="molecule type" value="Genomic_DNA"/>
</dbReference>
<gene>
    <name evidence="2" type="ORF">FJT64_016058</name>
</gene>
<organism evidence="2 3">
    <name type="scientific">Amphibalanus amphitrite</name>
    <name type="common">Striped barnacle</name>
    <name type="synonym">Balanus amphitrite</name>
    <dbReference type="NCBI Taxonomy" id="1232801"/>
    <lineage>
        <taxon>Eukaryota</taxon>
        <taxon>Metazoa</taxon>
        <taxon>Ecdysozoa</taxon>
        <taxon>Arthropoda</taxon>
        <taxon>Crustacea</taxon>
        <taxon>Multicrustacea</taxon>
        <taxon>Cirripedia</taxon>
        <taxon>Thoracica</taxon>
        <taxon>Thoracicalcarea</taxon>
        <taxon>Balanomorpha</taxon>
        <taxon>Balanoidea</taxon>
        <taxon>Balanidae</taxon>
        <taxon>Amphibalaninae</taxon>
        <taxon>Amphibalanus</taxon>
    </lineage>
</organism>
<dbReference type="Pfam" id="PF03564">
    <property type="entry name" value="DUF1759"/>
    <property type="match status" value="1"/>
</dbReference>
<dbReference type="InterPro" id="IPR005312">
    <property type="entry name" value="DUF1759"/>
</dbReference>
<dbReference type="PANTHER" id="PTHR47331">
    <property type="entry name" value="PHD-TYPE DOMAIN-CONTAINING PROTEIN"/>
    <property type="match status" value="1"/>
</dbReference>
<keyword evidence="3" id="KW-1185">Reference proteome</keyword>
<dbReference type="OrthoDB" id="10051210at2759"/>
<feature type="region of interest" description="Disordered" evidence="1">
    <location>
        <begin position="242"/>
        <end position="269"/>
    </location>
</feature>
<evidence type="ECO:0000313" key="3">
    <source>
        <dbReference type="Proteomes" id="UP000440578"/>
    </source>
</evidence>
<evidence type="ECO:0000256" key="1">
    <source>
        <dbReference type="SAM" id="MobiDB-lite"/>
    </source>
</evidence>
<feature type="compositionally biased region" description="Basic and acidic residues" evidence="1">
    <location>
        <begin position="21"/>
        <end position="31"/>
    </location>
</feature>
<reference evidence="2 3" key="1">
    <citation type="submission" date="2019-07" db="EMBL/GenBank/DDBJ databases">
        <title>Draft genome assembly of a fouling barnacle, Amphibalanus amphitrite (Darwin, 1854): The first reference genome for Thecostraca.</title>
        <authorList>
            <person name="Kim W."/>
        </authorList>
    </citation>
    <scope>NUCLEOTIDE SEQUENCE [LARGE SCALE GENOMIC DNA]</scope>
    <source>
        <strain evidence="2">SNU_AA5</strain>
        <tissue evidence="2">Soma without cirri and trophi</tissue>
    </source>
</reference>
<comment type="caution">
    <text evidence="2">The sequence shown here is derived from an EMBL/GenBank/DDBJ whole genome shotgun (WGS) entry which is preliminary data.</text>
</comment>
<dbReference type="AlphaFoldDB" id="A0A6A4XFS0"/>
<sequence>MDGEENQEQTSASRRQVRLTEAGREHQKEMKTKVFKRQLKELKRHTEKMVEDDGTIAPDLGKPELKEWTHCYGSVERFHPWVKAFESFIESRTSSATERLHYLSRYTGGEARTVIEGFLLLRSADAYNQAKKKLYDRYGNDFIVSRTYRKKLKEWPPVRAGDGSGLRRLADYLDSCLAVSHHVSGLESLNDCNQNNEILRKLPKHIVDKWRRVVDKRLFEPDAGTQPGYPPFEEFRLKREEHGVDSGEEASRLMRRHSGNSCNHIQGGG</sequence>
<protein>
    <submittedName>
        <fullName evidence="2">Uncharacterized protein</fullName>
    </submittedName>
</protein>
<evidence type="ECO:0000313" key="2">
    <source>
        <dbReference type="EMBL" id="KAF0313402.1"/>
    </source>
</evidence>
<feature type="compositionally biased region" description="Basic and acidic residues" evidence="1">
    <location>
        <begin position="242"/>
        <end position="252"/>
    </location>
</feature>
<dbReference type="Proteomes" id="UP000440578">
    <property type="component" value="Unassembled WGS sequence"/>
</dbReference>
<name>A0A6A4XFS0_AMPAM</name>
<accession>A0A6A4XFS0</accession>
<proteinExistence type="predicted"/>